<dbReference type="InterPro" id="IPR002182">
    <property type="entry name" value="NB-ARC"/>
</dbReference>
<protein>
    <submittedName>
        <fullName evidence="2">Tetratricopeptide repeat protein</fullName>
    </submittedName>
</protein>
<organism evidence="2 3">
    <name type="scientific">Saccharothrix saharensis</name>
    <dbReference type="NCBI Taxonomy" id="571190"/>
    <lineage>
        <taxon>Bacteria</taxon>
        <taxon>Bacillati</taxon>
        <taxon>Actinomycetota</taxon>
        <taxon>Actinomycetes</taxon>
        <taxon>Pseudonocardiales</taxon>
        <taxon>Pseudonocardiaceae</taxon>
        <taxon>Saccharothrix</taxon>
    </lineage>
</organism>
<name>A0A543JRA5_9PSEU</name>
<dbReference type="PANTHER" id="PTHR46082:SF6">
    <property type="entry name" value="AAA+ ATPASE DOMAIN-CONTAINING PROTEIN-RELATED"/>
    <property type="match status" value="1"/>
</dbReference>
<accession>A0A543JRA5</accession>
<keyword evidence="3" id="KW-1185">Reference proteome</keyword>
<dbReference type="SUPFAM" id="SSF52540">
    <property type="entry name" value="P-loop containing nucleoside triphosphate hydrolases"/>
    <property type="match status" value="1"/>
</dbReference>
<gene>
    <name evidence="2" type="ORF">FHX81_7861</name>
</gene>
<dbReference type="SUPFAM" id="SSF48452">
    <property type="entry name" value="TPR-like"/>
    <property type="match status" value="1"/>
</dbReference>
<feature type="domain" description="NB-ARC" evidence="1">
    <location>
        <begin position="69"/>
        <end position="211"/>
    </location>
</feature>
<comment type="caution">
    <text evidence="2">The sequence shown here is derived from an EMBL/GenBank/DDBJ whole genome shotgun (WGS) entry which is preliminary data.</text>
</comment>
<proteinExistence type="predicted"/>
<dbReference type="GO" id="GO:0043531">
    <property type="term" value="F:ADP binding"/>
    <property type="evidence" value="ECO:0007669"/>
    <property type="project" value="InterPro"/>
</dbReference>
<dbReference type="InterPro" id="IPR053137">
    <property type="entry name" value="NLR-like"/>
</dbReference>
<dbReference type="PANTHER" id="PTHR46082">
    <property type="entry name" value="ATP/GTP-BINDING PROTEIN-RELATED"/>
    <property type="match status" value="1"/>
</dbReference>
<dbReference type="Gene3D" id="1.25.40.10">
    <property type="entry name" value="Tetratricopeptide repeat domain"/>
    <property type="match status" value="1"/>
</dbReference>
<dbReference type="InterPro" id="IPR011990">
    <property type="entry name" value="TPR-like_helical_dom_sf"/>
</dbReference>
<reference evidence="2 3" key="1">
    <citation type="submission" date="2019-06" db="EMBL/GenBank/DDBJ databases">
        <title>Sequencing the genomes of 1000 actinobacteria strains.</title>
        <authorList>
            <person name="Klenk H.-P."/>
        </authorList>
    </citation>
    <scope>NUCLEOTIDE SEQUENCE [LARGE SCALE GENOMIC DNA]</scope>
    <source>
        <strain evidence="2 3">DSM 45456</strain>
    </source>
</reference>
<sequence length="707" mass="76280">MDRLVFGSGSSPASTSNAVEAPVTGAVVQAGAIHGDVHVHGRQAGRLPFRFGVVPPVVDGYQLREVDLAAPVLVLSGMGGVGKTQLAAGIARDAWTSGGIDVLVWVTASSRQSIASDFAWCARQLTGLDDGDPERAAGHFLNWLGDTAANWLVVVDDLRAPGDLNGLWPPPSTSGRVVVTTRRRDAALAGPGRRRVDVEVFTAAESAAFLRARLTDHRGLAVGADRLAEVLGHLPLALAQATAYLVDRRITCDEYLTRFTERHRPLVALSPEPDSLPDQHRGTTAAVWGLSVELADRLQPTGLATPMLRFVSLLSPHAIPIDVFAAPALFAYLEAVVGRPVGAEEPRDALHCLHRLSLITCGPDDSGVRVHTLIQRVTRDEFASDDVGTLARVAADALVWACPRGQSNAPLPRPLRDNIDVLLSHVEETLSRPRFHHILVKKGNDLGYSGYPGAAHGFLARLHGAAARRFGVLHHDTLILGYLSAYWQAQGMRPADAAALLRSTADRLARVQGGTSPFALTARRDIAYHEGRAGHHRRAVALLEDVLPHIRAVFGERSTTALLTMSSLAFWLGEAGRTRAAMSIMRDYFDILEESLGTEHPDVLTARQNLGLLLSDTGDHTAAIALLTGVRDDQTRILGADHPDTLRTRHNLAVTLAHGGDPHGAAREFRALHLDEVRLHGPDHPDSRSVLREAVRWTWAANLASEW</sequence>
<dbReference type="Proteomes" id="UP000316628">
    <property type="component" value="Unassembled WGS sequence"/>
</dbReference>
<evidence type="ECO:0000313" key="2">
    <source>
        <dbReference type="EMBL" id="TQM85381.1"/>
    </source>
</evidence>
<dbReference type="EMBL" id="VFPP01000001">
    <property type="protein sequence ID" value="TQM85381.1"/>
    <property type="molecule type" value="Genomic_DNA"/>
</dbReference>
<dbReference type="Pfam" id="PF13374">
    <property type="entry name" value="TPR_10"/>
    <property type="match status" value="1"/>
</dbReference>
<evidence type="ECO:0000259" key="1">
    <source>
        <dbReference type="Pfam" id="PF00931"/>
    </source>
</evidence>
<dbReference type="Pfam" id="PF00931">
    <property type="entry name" value="NB-ARC"/>
    <property type="match status" value="1"/>
</dbReference>
<dbReference type="InterPro" id="IPR027417">
    <property type="entry name" value="P-loop_NTPase"/>
</dbReference>
<dbReference type="AlphaFoldDB" id="A0A543JRA5"/>
<dbReference type="Gene3D" id="3.40.50.300">
    <property type="entry name" value="P-loop containing nucleotide triphosphate hydrolases"/>
    <property type="match status" value="1"/>
</dbReference>
<dbReference type="Pfam" id="PF13424">
    <property type="entry name" value="TPR_12"/>
    <property type="match status" value="1"/>
</dbReference>
<evidence type="ECO:0000313" key="3">
    <source>
        <dbReference type="Proteomes" id="UP000316628"/>
    </source>
</evidence>